<dbReference type="PANTHER" id="PTHR12982">
    <property type="entry name" value="PHOSPHATIDYLINOSITOL GLYCAN, CLASS C"/>
    <property type="match status" value="1"/>
</dbReference>
<keyword evidence="10" id="KW-0328">Glycosyltransferase</keyword>
<feature type="transmembrane region" description="Helical" evidence="8">
    <location>
        <begin position="215"/>
        <end position="232"/>
    </location>
</feature>
<keyword evidence="5 8" id="KW-0812">Transmembrane</keyword>
<feature type="transmembrane region" description="Helical" evidence="8">
    <location>
        <begin position="238"/>
        <end position="256"/>
    </location>
</feature>
<evidence type="ECO:0000256" key="8">
    <source>
        <dbReference type="SAM" id="Phobius"/>
    </source>
</evidence>
<keyword evidence="6 8" id="KW-1133">Transmembrane helix</keyword>
<evidence type="ECO:0000256" key="4">
    <source>
        <dbReference type="ARBA" id="ARBA00022502"/>
    </source>
</evidence>
<dbReference type="PIRSF" id="PIRSF016104">
    <property type="entry name" value="GPI2"/>
    <property type="match status" value="1"/>
</dbReference>
<evidence type="ECO:0000256" key="1">
    <source>
        <dbReference type="ARBA" id="ARBA00004141"/>
    </source>
</evidence>
<organism evidence="9 10">
    <name type="scientific">Polistes dominula</name>
    <name type="common">European paper wasp</name>
    <name type="synonym">Vespa dominula</name>
    <dbReference type="NCBI Taxonomy" id="743375"/>
    <lineage>
        <taxon>Eukaryota</taxon>
        <taxon>Metazoa</taxon>
        <taxon>Ecdysozoa</taxon>
        <taxon>Arthropoda</taxon>
        <taxon>Hexapoda</taxon>
        <taxon>Insecta</taxon>
        <taxon>Pterygota</taxon>
        <taxon>Neoptera</taxon>
        <taxon>Endopterygota</taxon>
        <taxon>Hymenoptera</taxon>
        <taxon>Apocrita</taxon>
        <taxon>Aculeata</taxon>
        <taxon>Vespoidea</taxon>
        <taxon>Vespidae</taxon>
        <taxon>Polistinae</taxon>
        <taxon>Polistini</taxon>
        <taxon>Polistes</taxon>
    </lineage>
</organism>
<protein>
    <submittedName>
        <fullName evidence="10">Phosphatidylinositol N-acetylglucosaminyltransferase subunit C</fullName>
    </submittedName>
</protein>
<evidence type="ECO:0000256" key="2">
    <source>
        <dbReference type="ARBA" id="ARBA00004687"/>
    </source>
</evidence>
<feature type="transmembrane region" description="Helical" evidence="8">
    <location>
        <begin position="188"/>
        <end position="208"/>
    </location>
</feature>
<feature type="transmembrane region" description="Helical" evidence="8">
    <location>
        <begin position="48"/>
        <end position="72"/>
    </location>
</feature>
<evidence type="ECO:0000313" key="10">
    <source>
        <dbReference type="RefSeq" id="XP_015171672.1"/>
    </source>
</evidence>
<reference evidence="10" key="1">
    <citation type="submission" date="2025-08" db="UniProtKB">
        <authorList>
            <consortium name="RefSeq"/>
        </authorList>
    </citation>
    <scope>IDENTIFICATION</scope>
    <source>
        <tissue evidence="10">Whole body</tissue>
    </source>
</reference>
<evidence type="ECO:0000256" key="7">
    <source>
        <dbReference type="ARBA" id="ARBA00023136"/>
    </source>
</evidence>
<comment type="pathway">
    <text evidence="2">Glycolipid biosynthesis; glycosylphosphatidylinositol-anchor biosynthesis.</text>
</comment>
<feature type="transmembrane region" description="Helical" evidence="8">
    <location>
        <begin position="162"/>
        <end position="182"/>
    </location>
</feature>
<sequence length="276" mass="31982">MYEMYTSAKWKKNLYEFTDLPDNYTDSTFLTKLRRNVKSNHVSRLEAINLGASISIRLSIPILFAIIFIWLYNEWTTPNVIIMSEIILTIFGYLYYNIKILYMSKKLSEDLRTTLIFLIFGYTLSPVLRTLTETISTDTIYAMTILMFFIHLIFNKYGSSQIFFSDSLSITSSIFGSLMLASRLATPLHAFSLLTVSVQFFVLFPILLSHINNKLIISIIITTGTIYLLLPMSKICSYVFVVVIIFIHFICPLWYIRCKQFKNNIYGPWDEAIIAS</sequence>
<dbReference type="GeneID" id="107063972"/>
<evidence type="ECO:0000256" key="6">
    <source>
        <dbReference type="ARBA" id="ARBA00022989"/>
    </source>
</evidence>
<feature type="transmembrane region" description="Helical" evidence="8">
    <location>
        <begin position="110"/>
        <end position="128"/>
    </location>
</feature>
<comment type="subcellular location">
    <subcellularLocation>
        <location evidence="1">Membrane</location>
        <topology evidence="1">Multi-pass membrane protein</topology>
    </subcellularLocation>
</comment>
<gene>
    <name evidence="10" type="primary">LOC107063972</name>
</gene>
<evidence type="ECO:0000313" key="9">
    <source>
        <dbReference type="Proteomes" id="UP000694924"/>
    </source>
</evidence>
<keyword evidence="7 8" id="KW-0472">Membrane</keyword>
<keyword evidence="4" id="KW-0337">GPI-anchor biosynthesis</keyword>
<feature type="transmembrane region" description="Helical" evidence="8">
    <location>
        <begin position="140"/>
        <end position="155"/>
    </location>
</feature>
<evidence type="ECO:0000256" key="5">
    <source>
        <dbReference type="ARBA" id="ARBA00022692"/>
    </source>
</evidence>
<accession>A0ABM1HUN5</accession>
<dbReference type="GO" id="GO:0016757">
    <property type="term" value="F:glycosyltransferase activity"/>
    <property type="evidence" value="ECO:0007669"/>
    <property type="project" value="UniProtKB-KW"/>
</dbReference>
<comment type="similarity">
    <text evidence="3">Belongs to the PIGC family.</text>
</comment>
<dbReference type="Pfam" id="PF06432">
    <property type="entry name" value="GPI2"/>
    <property type="match status" value="1"/>
</dbReference>
<dbReference type="InterPro" id="IPR009450">
    <property type="entry name" value="Plno_GlcNAc_GPI2"/>
</dbReference>
<dbReference type="PANTHER" id="PTHR12982:SF0">
    <property type="entry name" value="PHOSPHATIDYLINOSITOL N-ACETYLGLUCOSAMINYLTRANSFERASE SUBUNIT C"/>
    <property type="match status" value="1"/>
</dbReference>
<dbReference type="Proteomes" id="UP000694924">
    <property type="component" value="Unplaced"/>
</dbReference>
<dbReference type="RefSeq" id="XP_015171672.1">
    <property type="nucleotide sequence ID" value="XM_015316186.1"/>
</dbReference>
<keyword evidence="9" id="KW-1185">Reference proteome</keyword>
<evidence type="ECO:0000256" key="3">
    <source>
        <dbReference type="ARBA" id="ARBA00008321"/>
    </source>
</evidence>
<name>A0ABM1HUN5_POLDO</name>
<proteinExistence type="inferred from homology"/>
<feature type="transmembrane region" description="Helical" evidence="8">
    <location>
        <begin position="78"/>
        <end position="98"/>
    </location>
</feature>
<keyword evidence="10" id="KW-0808">Transferase</keyword>